<dbReference type="InterPro" id="IPR021251">
    <property type="entry name" value="DUF2793"/>
</dbReference>
<evidence type="ECO:0000313" key="1">
    <source>
        <dbReference type="EMBL" id="PZO74442.1"/>
    </source>
</evidence>
<name>A0A2W4Z1X4_9SPHN</name>
<dbReference type="Proteomes" id="UP000248614">
    <property type="component" value="Unassembled WGS sequence"/>
</dbReference>
<accession>A0A2W4Z1X4</accession>
<dbReference type="Pfam" id="PF10983">
    <property type="entry name" value="DUF2793"/>
    <property type="match status" value="1"/>
</dbReference>
<protein>
    <recommendedName>
        <fullName evidence="3">DUF2793 domain-containing protein</fullName>
    </recommendedName>
</protein>
<sequence>MTDQTSRLSLPLLHVAQAQKEMTHNEALTLIDLLLHGCVEGVAQNTPPVAAQPGQCWIVGPSPDGAWTGRAGQVAGMTAGGWRFVPPREGLSLWWAGGETTLAFRGGGWRRGEVRAATILVDGVAVLGAQRGAIAAPDGGSVRDEEARATLDAILAALRGHGLIAS</sequence>
<proteinExistence type="predicted"/>
<evidence type="ECO:0008006" key="3">
    <source>
        <dbReference type="Google" id="ProtNLM"/>
    </source>
</evidence>
<organism evidence="1 2">
    <name type="scientific">Sphingomonas hengshuiensis</name>
    <dbReference type="NCBI Taxonomy" id="1609977"/>
    <lineage>
        <taxon>Bacteria</taxon>
        <taxon>Pseudomonadati</taxon>
        <taxon>Pseudomonadota</taxon>
        <taxon>Alphaproteobacteria</taxon>
        <taxon>Sphingomonadales</taxon>
        <taxon>Sphingomonadaceae</taxon>
        <taxon>Sphingomonas</taxon>
    </lineage>
</organism>
<gene>
    <name evidence="1" type="ORF">DI632_13545</name>
</gene>
<comment type="caution">
    <text evidence="1">The sequence shown here is derived from an EMBL/GenBank/DDBJ whole genome shotgun (WGS) entry which is preliminary data.</text>
</comment>
<evidence type="ECO:0000313" key="2">
    <source>
        <dbReference type="Proteomes" id="UP000248614"/>
    </source>
</evidence>
<reference evidence="1 2" key="1">
    <citation type="submission" date="2017-08" db="EMBL/GenBank/DDBJ databases">
        <title>Infants hospitalized years apart are colonized by the same room-sourced microbial strains.</title>
        <authorList>
            <person name="Brooks B."/>
            <person name="Olm M.R."/>
            <person name="Firek B.A."/>
            <person name="Baker R."/>
            <person name="Thomas B.C."/>
            <person name="Morowitz M.J."/>
            <person name="Banfield J.F."/>
        </authorList>
    </citation>
    <scope>NUCLEOTIDE SEQUENCE [LARGE SCALE GENOMIC DNA]</scope>
    <source>
        <strain evidence="1">S2_018_000_R3_110</strain>
    </source>
</reference>
<dbReference type="AlphaFoldDB" id="A0A2W4Z1X4"/>
<dbReference type="EMBL" id="QFNF01000042">
    <property type="protein sequence ID" value="PZO74442.1"/>
    <property type="molecule type" value="Genomic_DNA"/>
</dbReference>